<dbReference type="Proteomes" id="UP000552700">
    <property type="component" value="Unassembled WGS sequence"/>
</dbReference>
<evidence type="ECO:0000256" key="1">
    <source>
        <dbReference type="ARBA" id="ARBA00010928"/>
    </source>
</evidence>
<gene>
    <name evidence="4" type="ORF">FHS92_001929</name>
</gene>
<dbReference type="SUPFAM" id="SSF51735">
    <property type="entry name" value="NAD(P)-binding Rossmann-fold domains"/>
    <property type="match status" value="1"/>
</dbReference>
<evidence type="ECO:0000256" key="2">
    <source>
        <dbReference type="ARBA" id="ARBA00023002"/>
    </source>
</evidence>
<keyword evidence="2" id="KW-0560">Oxidoreductase</keyword>
<dbReference type="Gene3D" id="3.40.50.720">
    <property type="entry name" value="NAD(P)-binding Rossmann-like Domain"/>
    <property type="match status" value="1"/>
</dbReference>
<dbReference type="GO" id="GO:0016491">
    <property type="term" value="F:oxidoreductase activity"/>
    <property type="evidence" value="ECO:0007669"/>
    <property type="project" value="UniProtKB-KW"/>
</dbReference>
<comment type="caution">
    <text evidence="4">The sequence shown here is derived from an EMBL/GenBank/DDBJ whole genome shotgun (WGS) entry which is preliminary data.</text>
</comment>
<protein>
    <submittedName>
        <fullName evidence="4">Putative dehydrogenase</fullName>
    </submittedName>
</protein>
<dbReference type="RefSeq" id="WP_184079918.1">
    <property type="nucleotide sequence ID" value="NZ_JACIJP010000002.1"/>
</dbReference>
<dbReference type="AlphaFoldDB" id="A0A841J0P6"/>
<keyword evidence="5" id="KW-1185">Reference proteome</keyword>
<dbReference type="PANTHER" id="PTHR43708:SF5">
    <property type="entry name" value="CONSERVED EXPRESSED OXIDOREDUCTASE (EUROFUNG)-RELATED"/>
    <property type="match status" value="1"/>
</dbReference>
<feature type="domain" description="Gfo/Idh/MocA-like oxidoreductase N-terminal" evidence="3">
    <location>
        <begin position="5"/>
        <end position="115"/>
    </location>
</feature>
<reference evidence="4 5" key="1">
    <citation type="submission" date="2020-08" db="EMBL/GenBank/DDBJ databases">
        <title>Genomic Encyclopedia of Type Strains, Phase IV (KMG-IV): sequencing the most valuable type-strain genomes for metagenomic binning, comparative biology and taxonomic classification.</title>
        <authorList>
            <person name="Goeker M."/>
        </authorList>
    </citation>
    <scope>NUCLEOTIDE SEQUENCE [LARGE SCALE GENOMIC DNA]</scope>
    <source>
        <strain evidence="4 5">DSM 102255</strain>
    </source>
</reference>
<accession>A0A841J0P6</accession>
<dbReference type="Gene3D" id="3.30.360.10">
    <property type="entry name" value="Dihydrodipicolinate Reductase, domain 2"/>
    <property type="match status" value="1"/>
</dbReference>
<dbReference type="EMBL" id="JACIJP010000002">
    <property type="protein sequence ID" value="MBB6124200.1"/>
    <property type="molecule type" value="Genomic_DNA"/>
</dbReference>
<dbReference type="PANTHER" id="PTHR43708">
    <property type="entry name" value="CONSERVED EXPRESSED OXIDOREDUCTASE (EUROFUNG)"/>
    <property type="match status" value="1"/>
</dbReference>
<evidence type="ECO:0000313" key="4">
    <source>
        <dbReference type="EMBL" id="MBB6124200.1"/>
    </source>
</evidence>
<dbReference type="InterPro" id="IPR000683">
    <property type="entry name" value="Gfo/Idh/MocA-like_OxRdtase_N"/>
</dbReference>
<dbReference type="InterPro" id="IPR051317">
    <property type="entry name" value="Gfo/Idh/MocA_oxidoreduct"/>
</dbReference>
<dbReference type="InterPro" id="IPR036291">
    <property type="entry name" value="NAD(P)-bd_dom_sf"/>
</dbReference>
<evidence type="ECO:0000259" key="3">
    <source>
        <dbReference type="Pfam" id="PF01408"/>
    </source>
</evidence>
<dbReference type="GO" id="GO:0000166">
    <property type="term" value="F:nucleotide binding"/>
    <property type="evidence" value="ECO:0007669"/>
    <property type="project" value="InterPro"/>
</dbReference>
<evidence type="ECO:0000313" key="5">
    <source>
        <dbReference type="Proteomes" id="UP000552700"/>
    </source>
</evidence>
<name>A0A841J0P6_9SPHN</name>
<organism evidence="4 5">
    <name type="scientific">Sphingobium subterraneum</name>
    <dbReference type="NCBI Taxonomy" id="627688"/>
    <lineage>
        <taxon>Bacteria</taxon>
        <taxon>Pseudomonadati</taxon>
        <taxon>Pseudomonadota</taxon>
        <taxon>Alphaproteobacteria</taxon>
        <taxon>Sphingomonadales</taxon>
        <taxon>Sphingomonadaceae</taxon>
        <taxon>Sphingobium</taxon>
    </lineage>
</organism>
<sequence>MSDPVRIGIIGHGKIARDAHIPAIRGAADFALSAICDRSGPGEPDVPLFRTPAAMFAAGAVDAVAICTPAPPRYAIARDAIAAGVAVLLEKPPCATLGEVEQLVALAQERSVPLFAAWHTQYHPVIDAAAALVRREGLAHVEVRWEEDVRKWHPGQDWIWRAGGFGVLDPGINAFAVLTKLLGAPIVESGRFEIPAGAETPVKAVLHLSAGDAGIDAVFDWTVTEQDRWTIAVDTLAGSALLLDLGDGSLRIDGERAPVTADYGTEYDGIYRHFSTLLREGRSSVEITPLRMVADAMLVVERSTSLWTIA</sequence>
<dbReference type="Pfam" id="PF01408">
    <property type="entry name" value="GFO_IDH_MocA"/>
    <property type="match status" value="1"/>
</dbReference>
<proteinExistence type="inferred from homology"/>
<comment type="similarity">
    <text evidence="1">Belongs to the Gfo/Idh/MocA family.</text>
</comment>